<dbReference type="InterPro" id="IPR051542">
    <property type="entry name" value="Hydrogenase_cytochrome"/>
</dbReference>
<evidence type="ECO:0000259" key="7">
    <source>
        <dbReference type="Pfam" id="PF01292"/>
    </source>
</evidence>
<comment type="subcellular location">
    <subcellularLocation>
        <location evidence="1">Cell membrane</location>
        <topology evidence="1">Multi-pass membrane protein</topology>
    </subcellularLocation>
</comment>
<proteinExistence type="predicted"/>
<feature type="transmembrane region" description="Helical" evidence="6">
    <location>
        <begin position="154"/>
        <end position="176"/>
    </location>
</feature>
<comment type="caution">
    <text evidence="8">The sequence shown here is derived from an EMBL/GenBank/DDBJ whole genome shotgun (WGS) entry which is preliminary data.</text>
</comment>
<protein>
    <submittedName>
        <fullName evidence="8">Cytochrome b/b6 domain-containing protein</fullName>
    </submittedName>
</protein>
<accession>A0ABU3PBW7</accession>
<evidence type="ECO:0000256" key="4">
    <source>
        <dbReference type="ARBA" id="ARBA00022989"/>
    </source>
</evidence>
<reference evidence="8" key="1">
    <citation type="submission" date="2023-09" db="EMBL/GenBank/DDBJ databases">
        <title>Paucibacter sp. APW11 Genome sequencing and assembly.</title>
        <authorList>
            <person name="Kim I."/>
        </authorList>
    </citation>
    <scope>NUCLEOTIDE SEQUENCE</scope>
    <source>
        <strain evidence="8">APW11</strain>
    </source>
</reference>
<dbReference type="RefSeq" id="WP_315650607.1">
    <property type="nucleotide sequence ID" value="NZ_JAVXZY010000004.1"/>
</dbReference>
<dbReference type="EMBL" id="JAVXZY010000004">
    <property type="protein sequence ID" value="MDT9000062.1"/>
    <property type="molecule type" value="Genomic_DNA"/>
</dbReference>
<dbReference type="InterPro" id="IPR016174">
    <property type="entry name" value="Di-haem_cyt_TM"/>
</dbReference>
<keyword evidence="9" id="KW-1185">Reference proteome</keyword>
<dbReference type="Gene3D" id="1.20.950.20">
    <property type="entry name" value="Transmembrane di-heme cytochromes, Chain C"/>
    <property type="match status" value="1"/>
</dbReference>
<evidence type="ECO:0000256" key="6">
    <source>
        <dbReference type="SAM" id="Phobius"/>
    </source>
</evidence>
<feature type="transmembrane region" description="Helical" evidence="6">
    <location>
        <begin position="20"/>
        <end position="44"/>
    </location>
</feature>
<dbReference type="Pfam" id="PF01292">
    <property type="entry name" value="Ni_hydr_CYTB"/>
    <property type="match status" value="1"/>
</dbReference>
<dbReference type="PANTHER" id="PTHR30485:SF2">
    <property type="entry name" value="BLL0597 PROTEIN"/>
    <property type="match status" value="1"/>
</dbReference>
<feature type="transmembrane region" description="Helical" evidence="6">
    <location>
        <begin position="50"/>
        <end position="69"/>
    </location>
</feature>
<keyword evidence="3 6" id="KW-0812">Transmembrane</keyword>
<dbReference type="PANTHER" id="PTHR30485">
    <property type="entry name" value="NI/FE-HYDROGENASE 1 B-TYPE CYTOCHROME SUBUNIT"/>
    <property type="match status" value="1"/>
</dbReference>
<evidence type="ECO:0000256" key="3">
    <source>
        <dbReference type="ARBA" id="ARBA00022692"/>
    </source>
</evidence>
<organism evidence="8 9">
    <name type="scientific">Roseateles aquae</name>
    <dbReference type="NCBI Taxonomy" id="3077235"/>
    <lineage>
        <taxon>Bacteria</taxon>
        <taxon>Pseudomonadati</taxon>
        <taxon>Pseudomonadota</taxon>
        <taxon>Betaproteobacteria</taxon>
        <taxon>Burkholderiales</taxon>
        <taxon>Sphaerotilaceae</taxon>
        <taxon>Roseateles</taxon>
    </lineage>
</organism>
<feature type="domain" description="Cytochrome b561 bacterial/Ni-hydrogenase" evidence="7">
    <location>
        <begin position="12"/>
        <end position="188"/>
    </location>
</feature>
<name>A0ABU3PBW7_9BURK</name>
<keyword evidence="2" id="KW-1003">Cell membrane</keyword>
<dbReference type="Proteomes" id="UP001246372">
    <property type="component" value="Unassembled WGS sequence"/>
</dbReference>
<feature type="transmembrane region" description="Helical" evidence="6">
    <location>
        <begin position="103"/>
        <end position="125"/>
    </location>
</feature>
<evidence type="ECO:0000256" key="1">
    <source>
        <dbReference type="ARBA" id="ARBA00004651"/>
    </source>
</evidence>
<evidence type="ECO:0000313" key="9">
    <source>
        <dbReference type="Proteomes" id="UP001246372"/>
    </source>
</evidence>
<dbReference type="SUPFAM" id="SSF81342">
    <property type="entry name" value="Transmembrane di-heme cytochromes"/>
    <property type="match status" value="1"/>
</dbReference>
<evidence type="ECO:0000313" key="8">
    <source>
        <dbReference type="EMBL" id="MDT9000062.1"/>
    </source>
</evidence>
<evidence type="ECO:0000256" key="5">
    <source>
        <dbReference type="ARBA" id="ARBA00023136"/>
    </source>
</evidence>
<keyword evidence="4 6" id="KW-1133">Transmembrane helix</keyword>
<evidence type="ECO:0000256" key="2">
    <source>
        <dbReference type="ARBA" id="ARBA00022475"/>
    </source>
</evidence>
<dbReference type="InterPro" id="IPR011577">
    <property type="entry name" value="Cyt_b561_bac/Ni-Hgenase"/>
</dbReference>
<keyword evidence="5 6" id="KW-0472">Membrane</keyword>
<feature type="transmembrane region" description="Helical" evidence="6">
    <location>
        <begin position="203"/>
        <end position="224"/>
    </location>
</feature>
<sequence length="228" mass="24981">MSEANQVNKIRVWDLPTRLFHWALVLAVLGAVVSAKIGGLMMAWHLRCGYAIAALLVFRLLWGIVGGHWSRFRQFFYTPAAFVRYLRGRPLPEDCFEIGHNPLGALSVLLMLAWLGLQVGSGLIADDEIDTTGPLVAWVSSDTSQRWTGQHTGLGQWGLIAMVAVHVAAILFYRCFKRRNLLAPMISGDKMVARVVEHSADTLATRLFALTLAAACAAAVWLLVNAAG</sequence>
<gene>
    <name evidence="8" type="ORF">RQP53_12370</name>
</gene>